<evidence type="ECO:0000256" key="8">
    <source>
        <dbReference type="ARBA" id="ARBA00023180"/>
    </source>
</evidence>
<dbReference type="GO" id="GO:0038023">
    <property type="term" value="F:signaling receptor activity"/>
    <property type="evidence" value="ECO:0007669"/>
    <property type="project" value="InterPro"/>
</dbReference>
<evidence type="ECO:0000256" key="5">
    <source>
        <dbReference type="ARBA" id="ARBA00023136"/>
    </source>
</evidence>
<keyword evidence="10" id="KW-0732">Signal</keyword>
<evidence type="ECO:0000313" key="12">
    <source>
        <dbReference type="Ensembl" id="ENSCVAP00000015996.1"/>
    </source>
</evidence>
<keyword evidence="13" id="KW-1185">Reference proteome</keyword>
<keyword evidence="6" id="KW-1015">Disulfide bond</keyword>
<feature type="domain" description="Ig-like" evidence="11">
    <location>
        <begin position="29"/>
        <end position="121"/>
    </location>
</feature>
<dbReference type="InterPro" id="IPR003599">
    <property type="entry name" value="Ig_sub"/>
</dbReference>
<dbReference type="InterPro" id="IPR013162">
    <property type="entry name" value="CD80_C2-set"/>
</dbReference>
<evidence type="ECO:0000256" key="7">
    <source>
        <dbReference type="ARBA" id="ARBA00023170"/>
    </source>
</evidence>
<dbReference type="InterPro" id="IPR036179">
    <property type="entry name" value="Ig-like_dom_sf"/>
</dbReference>
<dbReference type="GO" id="GO:0150077">
    <property type="term" value="P:regulation of neuroinflammatory response"/>
    <property type="evidence" value="ECO:0007669"/>
    <property type="project" value="InterPro"/>
</dbReference>
<feature type="transmembrane region" description="Helical" evidence="9">
    <location>
        <begin position="213"/>
        <end position="237"/>
    </location>
</feature>
<organism evidence="12 13">
    <name type="scientific">Cyprinodon variegatus</name>
    <name type="common">Sheepshead minnow</name>
    <dbReference type="NCBI Taxonomy" id="28743"/>
    <lineage>
        <taxon>Eukaryota</taxon>
        <taxon>Metazoa</taxon>
        <taxon>Chordata</taxon>
        <taxon>Craniata</taxon>
        <taxon>Vertebrata</taxon>
        <taxon>Euteleostomi</taxon>
        <taxon>Actinopterygii</taxon>
        <taxon>Neopterygii</taxon>
        <taxon>Teleostei</taxon>
        <taxon>Neoteleostei</taxon>
        <taxon>Acanthomorphata</taxon>
        <taxon>Ovalentaria</taxon>
        <taxon>Atherinomorphae</taxon>
        <taxon>Cyprinodontiformes</taxon>
        <taxon>Cyprinodontidae</taxon>
        <taxon>Cyprinodon</taxon>
    </lineage>
</organism>
<keyword evidence="5 9" id="KW-0472">Membrane</keyword>
<dbReference type="InterPro" id="IPR013106">
    <property type="entry name" value="Ig_V-set"/>
</dbReference>
<dbReference type="GeneTree" id="ENSGT00730000112894"/>
<evidence type="ECO:0000256" key="4">
    <source>
        <dbReference type="ARBA" id="ARBA00022989"/>
    </source>
</evidence>
<dbReference type="InterPro" id="IPR040012">
    <property type="entry name" value="CD200R"/>
</dbReference>
<proteinExistence type="inferred from homology"/>
<evidence type="ECO:0000256" key="6">
    <source>
        <dbReference type="ARBA" id="ARBA00023157"/>
    </source>
</evidence>
<dbReference type="Gene3D" id="2.60.40.10">
    <property type="entry name" value="Immunoglobulins"/>
    <property type="match status" value="2"/>
</dbReference>
<dbReference type="PROSITE" id="PS50835">
    <property type="entry name" value="IG_LIKE"/>
    <property type="match status" value="2"/>
</dbReference>
<feature type="signal peptide" evidence="10">
    <location>
        <begin position="1"/>
        <end position="16"/>
    </location>
</feature>
<dbReference type="GO" id="GO:0009986">
    <property type="term" value="C:cell surface"/>
    <property type="evidence" value="ECO:0007669"/>
    <property type="project" value="UniProtKB-ARBA"/>
</dbReference>
<keyword evidence="4 9" id="KW-1133">Transmembrane helix</keyword>
<dbReference type="SUPFAM" id="SSF48726">
    <property type="entry name" value="Immunoglobulin"/>
    <property type="match status" value="2"/>
</dbReference>
<feature type="domain" description="Ig-like" evidence="11">
    <location>
        <begin position="124"/>
        <end position="195"/>
    </location>
</feature>
<evidence type="ECO:0000259" key="11">
    <source>
        <dbReference type="PROSITE" id="PS50835"/>
    </source>
</evidence>
<dbReference type="OMA" id="MKAGTNM"/>
<dbReference type="Proteomes" id="UP000265020">
    <property type="component" value="Unassembled WGS sequence"/>
</dbReference>
<reference evidence="12" key="2">
    <citation type="submission" date="2025-09" db="UniProtKB">
        <authorList>
            <consortium name="Ensembl"/>
        </authorList>
    </citation>
    <scope>IDENTIFICATION</scope>
</reference>
<name>A0A3Q2DAS5_CYPVA</name>
<dbReference type="PANTHER" id="PTHR21462">
    <property type="entry name" value="CELL SURFACE GLYCOPROTEIN OX2 RECEPTOR PRECURSOR"/>
    <property type="match status" value="1"/>
</dbReference>
<sequence length="279" mass="31740">MMWIYFFFFFLTESWSLSGVDRNEVYNHGSNVILTCSNKTWNEILYVIWKIELKRKACTISFSNNGQSVDDCNDGKSLKNNSIGQSYLNIPNFSANDVGTYKCESVYHGGNEYYNIKVAVTAPPRVSAWLEYRGNKMVAVCRAESGNPAANISWSPAGNDSVTKKQDPDGFVTVESQLELPENTDRENLTCIIRHQYWDQEEILVPELRKAYFWSWILIPVIGVIFVILAAFSALVMKKVVSLRQCQNTDTPSKSPSAEEVEEVEPYASYVQRVNSIYN</sequence>
<evidence type="ECO:0000256" key="2">
    <source>
        <dbReference type="ARBA" id="ARBA00008215"/>
    </source>
</evidence>
<keyword evidence="7" id="KW-0675">Receptor</keyword>
<feature type="chain" id="PRO_5018627332" evidence="10">
    <location>
        <begin position="17"/>
        <end position="279"/>
    </location>
</feature>
<dbReference type="Pfam" id="PF08205">
    <property type="entry name" value="C2-set_2"/>
    <property type="match status" value="1"/>
</dbReference>
<dbReference type="PANTHER" id="PTHR21462:SF2">
    <property type="entry name" value="CELL SURFACE GLYCOPROTEIN CD200 RECEPTOR 2"/>
    <property type="match status" value="1"/>
</dbReference>
<dbReference type="InterPro" id="IPR013783">
    <property type="entry name" value="Ig-like_fold"/>
</dbReference>
<evidence type="ECO:0000256" key="10">
    <source>
        <dbReference type="SAM" id="SignalP"/>
    </source>
</evidence>
<keyword evidence="8" id="KW-0325">Glycoprotein</keyword>
<dbReference type="AlphaFoldDB" id="A0A3Q2DAS5"/>
<reference evidence="12" key="1">
    <citation type="submission" date="2025-08" db="UniProtKB">
        <authorList>
            <consortium name="Ensembl"/>
        </authorList>
    </citation>
    <scope>IDENTIFICATION</scope>
</reference>
<protein>
    <submittedName>
        <fullName evidence="12">Cell surface glycoprotein CD200 receptor 1-A-like</fullName>
    </submittedName>
</protein>
<keyword evidence="3 9" id="KW-0812">Transmembrane</keyword>
<comment type="subcellular location">
    <subcellularLocation>
        <location evidence="1">Membrane</location>
        <topology evidence="1">Single-pass membrane protein</topology>
    </subcellularLocation>
</comment>
<evidence type="ECO:0000256" key="9">
    <source>
        <dbReference type="SAM" id="Phobius"/>
    </source>
</evidence>
<dbReference type="Pfam" id="PF07686">
    <property type="entry name" value="V-set"/>
    <property type="match status" value="1"/>
</dbReference>
<dbReference type="InterPro" id="IPR007110">
    <property type="entry name" value="Ig-like_dom"/>
</dbReference>
<comment type="similarity">
    <text evidence="2">Belongs to the CD200R family.</text>
</comment>
<dbReference type="SMART" id="SM00409">
    <property type="entry name" value="IG"/>
    <property type="match status" value="1"/>
</dbReference>
<accession>A0A3Q2DAS5</accession>
<evidence type="ECO:0000256" key="3">
    <source>
        <dbReference type="ARBA" id="ARBA00022692"/>
    </source>
</evidence>
<evidence type="ECO:0000313" key="13">
    <source>
        <dbReference type="Proteomes" id="UP000265020"/>
    </source>
</evidence>
<dbReference type="GO" id="GO:0016020">
    <property type="term" value="C:membrane"/>
    <property type="evidence" value="ECO:0007669"/>
    <property type="project" value="UniProtKB-SubCell"/>
</dbReference>
<dbReference type="Ensembl" id="ENSCVAT00000024258.1">
    <property type="protein sequence ID" value="ENSCVAP00000015996.1"/>
    <property type="gene ID" value="ENSCVAG00000018885.1"/>
</dbReference>
<evidence type="ECO:0000256" key="1">
    <source>
        <dbReference type="ARBA" id="ARBA00004167"/>
    </source>
</evidence>